<keyword evidence="1" id="KW-0812">Transmembrane</keyword>
<feature type="transmembrane region" description="Helical" evidence="1">
    <location>
        <begin position="16"/>
        <end position="40"/>
    </location>
</feature>
<comment type="caution">
    <text evidence="2">The sequence shown here is derived from an EMBL/GenBank/DDBJ whole genome shotgun (WGS) entry which is preliminary data.</text>
</comment>
<evidence type="ECO:0000313" key="3">
    <source>
        <dbReference type="Proteomes" id="UP001229346"/>
    </source>
</evidence>
<dbReference type="EMBL" id="JAUSSU010000024">
    <property type="protein sequence ID" value="MDQ0116716.1"/>
    <property type="molecule type" value="Genomic_DNA"/>
</dbReference>
<sequence>MVTNEPSEVGGRKRTLAVVGIMLAIIIALGVLFTLMVYALRADKPSAGGGTQEASQYAYAVADAANGMKLHYLATKPSNVRPEMIHNNVTLTEYTGINGGFFYGEQMLNIAVVDSLPVGRSQGKYGDGSENVRYARGTLVWDGALDKLNVQIVSKASELKVKDNTRFWAQGGISMSIGDDAGWEQRAIAENVPFPDEDRLRSAVVYDAQGMLYLIVSETKGTLAAFREAIIEKVGGGKLAGGIFLDGDGSSQLRSSEAKLAGDNRPVVQMLRVLK</sequence>
<organism evidence="2 3">
    <name type="scientific">Paenibacillus harenae</name>
    <dbReference type="NCBI Taxonomy" id="306543"/>
    <lineage>
        <taxon>Bacteria</taxon>
        <taxon>Bacillati</taxon>
        <taxon>Bacillota</taxon>
        <taxon>Bacilli</taxon>
        <taxon>Bacillales</taxon>
        <taxon>Paenibacillaceae</taxon>
        <taxon>Paenibacillus</taxon>
    </lineage>
</organism>
<dbReference type="Proteomes" id="UP001229346">
    <property type="component" value="Unassembled WGS sequence"/>
</dbReference>
<evidence type="ECO:0000256" key="1">
    <source>
        <dbReference type="SAM" id="Phobius"/>
    </source>
</evidence>
<proteinExistence type="predicted"/>
<keyword evidence="3" id="KW-1185">Reference proteome</keyword>
<keyword evidence="1" id="KW-0472">Membrane</keyword>
<gene>
    <name evidence="2" type="ORF">J2T15_006198</name>
</gene>
<keyword evidence="1" id="KW-1133">Transmembrane helix</keyword>
<evidence type="ECO:0000313" key="2">
    <source>
        <dbReference type="EMBL" id="MDQ0116716.1"/>
    </source>
</evidence>
<protein>
    <recommendedName>
        <fullName evidence="4">Phosphodiester glycosidase domain-containing protein</fullName>
    </recommendedName>
</protein>
<reference evidence="2 3" key="1">
    <citation type="submission" date="2023-07" db="EMBL/GenBank/DDBJ databases">
        <title>Sorghum-associated microbial communities from plants grown in Nebraska, USA.</title>
        <authorList>
            <person name="Schachtman D."/>
        </authorList>
    </citation>
    <scope>NUCLEOTIDE SEQUENCE [LARGE SCALE GENOMIC DNA]</scope>
    <source>
        <strain evidence="2 3">CC482</strain>
    </source>
</reference>
<dbReference type="RefSeq" id="WP_307210449.1">
    <property type="nucleotide sequence ID" value="NZ_JAUSSU010000024.1"/>
</dbReference>
<evidence type="ECO:0008006" key="4">
    <source>
        <dbReference type="Google" id="ProtNLM"/>
    </source>
</evidence>
<accession>A0ABT9UAR0</accession>
<name>A0ABT9UAR0_PAEHA</name>